<evidence type="ECO:0000313" key="11">
    <source>
        <dbReference type="Proteomes" id="UP001292094"/>
    </source>
</evidence>
<feature type="chain" id="PRO_5041958824" description="Cytochrome P450" evidence="9">
    <location>
        <begin position="21"/>
        <end position="491"/>
    </location>
</feature>
<dbReference type="GO" id="GO:0020037">
    <property type="term" value="F:heme binding"/>
    <property type="evidence" value="ECO:0007669"/>
    <property type="project" value="InterPro"/>
</dbReference>
<evidence type="ECO:0000256" key="7">
    <source>
        <dbReference type="PIRSR" id="PIRSR602401-1"/>
    </source>
</evidence>
<dbReference type="PRINTS" id="PR00385">
    <property type="entry name" value="P450"/>
</dbReference>
<keyword evidence="9" id="KW-0732">Signal</keyword>
<name>A0AAE1UKG0_9EUCA</name>
<evidence type="ECO:0000256" key="3">
    <source>
        <dbReference type="ARBA" id="ARBA00022723"/>
    </source>
</evidence>
<reference evidence="10" key="1">
    <citation type="submission" date="2023-11" db="EMBL/GenBank/DDBJ databases">
        <title>Genome assemblies of two species of porcelain crab, Petrolisthes cinctipes and Petrolisthes manimaculis (Anomura: Porcellanidae).</title>
        <authorList>
            <person name="Angst P."/>
        </authorList>
    </citation>
    <scope>NUCLEOTIDE SEQUENCE</scope>
    <source>
        <strain evidence="10">PB745_02</strain>
        <tissue evidence="10">Gill</tissue>
    </source>
</reference>
<dbReference type="SUPFAM" id="SSF48264">
    <property type="entry name" value="Cytochrome P450"/>
    <property type="match status" value="1"/>
</dbReference>
<dbReference type="GO" id="GO:0008395">
    <property type="term" value="F:steroid hydroxylase activity"/>
    <property type="evidence" value="ECO:0007669"/>
    <property type="project" value="TreeGrafter"/>
</dbReference>
<keyword evidence="7 8" id="KW-0349">Heme</keyword>
<keyword evidence="6 8" id="KW-0503">Monooxygenase</keyword>
<organism evidence="10 11">
    <name type="scientific">Petrolisthes manimaculis</name>
    <dbReference type="NCBI Taxonomy" id="1843537"/>
    <lineage>
        <taxon>Eukaryota</taxon>
        <taxon>Metazoa</taxon>
        <taxon>Ecdysozoa</taxon>
        <taxon>Arthropoda</taxon>
        <taxon>Crustacea</taxon>
        <taxon>Multicrustacea</taxon>
        <taxon>Malacostraca</taxon>
        <taxon>Eumalacostraca</taxon>
        <taxon>Eucarida</taxon>
        <taxon>Decapoda</taxon>
        <taxon>Pleocyemata</taxon>
        <taxon>Anomura</taxon>
        <taxon>Galatheoidea</taxon>
        <taxon>Porcellanidae</taxon>
        <taxon>Petrolisthes</taxon>
    </lineage>
</organism>
<evidence type="ECO:0000256" key="1">
    <source>
        <dbReference type="ARBA" id="ARBA00001971"/>
    </source>
</evidence>
<dbReference type="EMBL" id="JAWZYT010000089">
    <property type="protein sequence ID" value="KAK4328293.1"/>
    <property type="molecule type" value="Genomic_DNA"/>
</dbReference>
<dbReference type="InterPro" id="IPR017972">
    <property type="entry name" value="Cyt_P450_CS"/>
</dbReference>
<dbReference type="AlphaFoldDB" id="A0AAE1UKG0"/>
<evidence type="ECO:0000256" key="9">
    <source>
        <dbReference type="SAM" id="SignalP"/>
    </source>
</evidence>
<dbReference type="PANTHER" id="PTHR24300:SF403">
    <property type="entry name" value="CYTOCHROME P450 306A1"/>
    <property type="match status" value="1"/>
</dbReference>
<feature type="binding site" description="axial binding residue" evidence="7">
    <location>
        <position position="435"/>
    </location>
    <ligand>
        <name>heme</name>
        <dbReference type="ChEBI" id="CHEBI:30413"/>
    </ligand>
    <ligandPart>
        <name>Fe</name>
        <dbReference type="ChEBI" id="CHEBI:18248"/>
    </ligandPart>
</feature>
<dbReference type="Gene3D" id="1.10.630.10">
    <property type="entry name" value="Cytochrome P450"/>
    <property type="match status" value="1"/>
</dbReference>
<evidence type="ECO:0000256" key="8">
    <source>
        <dbReference type="RuleBase" id="RU000461"/>
    </source>
</evidence>
<feature type="signal peptide" evidence="9">
    <location>
        <begin position="1"/>
        <end position="20"/>
    </location>
</feature>
<protein>
    <recommendedName>
        <fullName evidence="12">Cytochrome P450</fullName>
    </recommendedName>
</protein>
<keyword evidence="5 7" id="KW-0408">Iron</keyword>
<sequence length="491" mass="56417">MWVEVVLLVLLFLLLKKVWSKPDGLPPGRWGLPFIGSIPFFSKLTLYEHLKELQKKHGDIYTWRMGTAVIVFIHDYKLTKETLNRPEVSDRPDWLFFTLGDKPPLGIASTNGELWHNNRRFSLRQLRDLGMGKSKLVAAVHKQATILVEELKKQSGQPAHIPHAVNVAVINIIWQMVASIQFEVTDPKMIEFQDLMTNFNKVTDRTYFYDFFPWLPQILPSALSDRLFKLDYVKNLLDKLTVYFKKVIDEHRTTLDKDNPRDLIDNYLIDLEGDETLTMEMQCEKNLAWIILDLFFAGSQTIADTLRFTLYYLANNPRVQSKLHAELDEVLGGALATLEDRARLPYTECVINEALRMSSVTPIGIHHMVNTDIQLAGYTIPKGTIINNVTQSIHNDTRYWKDPHQFLPERWLDDKGCFSSKKEGFVPFGVGKRQCVGEGLARMELLIFLAAVMTNFTITPPPGKTIDSRPEPTSPTFHISRVQDILFTTRK</sequence>
<evidence type="ECO:0000256" key="2">
    <source>
        <dbReference type="ARBA" id="ARBA00010617"/>
    </source>
</evidence>
<dbReference type="Proteomes" id="UP001292094">
    <property type="component" value="Unassembled WGS sequence"/>
</dbReference>
<dbReference type="GO" id="GO:0005506">
    <property type="term" value="F:iron ion binding"/>
    <property type="evidence" value="ECO:0007669"/>
    <property type="project" value="InterPro"/>
</dbReference>
<evidence type="ECO:0000256" key="4">
    <source>
        <dbReference type="ARBA" id="ARBA00023002"/>
    </source>
</evidence>
<dbReference type="GO" id="GO:0005737">
    <property type="term" value="C:cytoplasm"/>
    <property type="evidence" value="ECO:0007669"/>
    <property type="project" value="TreeGrafter"/>
</dbReference>
<keyword evidence="11" id="KW-1185">Reference proteome</keyword>
<comment type="caution">
    <text evidence="10">The sequence shown here is derived from an EMBL/GenBank/DDBJ whole genome shotgun (WGS) entry which is preliminary data.</text>
</comment>
<evidence type="ECO:0008006" key="12">
    <source>
        <dbReference type="Google" id="ProtNLM"/>
    </source>
</evidence>
<dbReference type="InterPro" id="IPR002401">
    <property type="entry name" value="Cyt_P450_E_grp-I"/>
</dbReference>
<accession>A0AAE1UKG0</accession>
<evidence type="ECO:0000313" key="10">
    <source>
        <dbReference type="EMBL" id="KAK4328293.1"/>
    </source>
</evidence>
<dbReference type="GO" id="GO:0006805">
    <property type="term" value="P:xenobiotic metabolic process"/>
    <property type="evidence" value="ECO:0007669"/>
    <property type="project" value="TreeGrafter"/>
</dbReference>
<dbReference type="GO" id="GO:0016712">
    <property type="term" value="F:oxidoreductase activity, acting on paired donors, with incorporation or reduction of molecular oxygen, reduced flavin or flavoprotein as one donor, and incorporation of one atom of oxygen"/>
    <property type="evidence" value="ECO:0007669"/>
    <property type="project" value="TreeGrafter"/>
</dbReference>
<dbReference type="FunFam" id="1.10.630.10:FF:000036">
    <property type="entry name" value="CYtochrome P450 family"/>
    <property type="match status" value="1"/>
</dbReference>
<comment type="cofactor">
    <cofactor evidence="1 7">
        <name>heme</name>
        <dbReference type="ChEBI" id="CHEBI:30413"/>
    </cofactor>
</comment>
<dbReference type="Pfam" id="PF00067">
    <property type="entry name" value="p450"/>
    <property type="match status" value="1"/>
</dbReference>
<dbReference type="InterPro" id="IPR001128">
    <property type="entry name" value="Cyt_P450"/>
</dbReference>
<gene>
    <name evidence="10" type="ORF">Pmani_001277</name>
</gene>
<dbReference type="PRINTS" id="PR00463">
    <property type="entry name" value="EP450I"/>
</dbReference>
<dbReference type="GO" id="GO:0006082">
    <property type="term" value="P:organic acid metabolic process"/>
    <property type="evidence" value="ECO:0007669"/>
    <property type="project" value="TreeGrafter"/>
</dbReference>
<dbReference type="InterPro" id="IPR036396">
    <property type="entry name" value="Cyt_P450_sf"/>
</dbReference>
<evidence type="ECO:0000256" key="5">
    <source>
        <dbReference type="ARBA" id="ARBA00023004"/>
    </source>
</evidence>
<evidence type="ECO:0000256" key="6">
    <source>
        <dbReference type="ARBA" id="ARBA00023033"/>
    </source>
</evidence>
<dbReference type="InterPro" id="IPR050182">
    <property type="entry name" value="Cytochrome_P450_fam2"/>
</dbReference>
<proteinExistence type="inferred from homology"/>
<comment type="similarity">
    <text evidence="2 8">Belongs to the cytochrome P450 family.</text>
</comment>
<dbReference type="PROSITE" id="PS00086">
    <property type="entry name" value="CYTOCHROME_P450"/>
    <property type="match status" value="1"/>
</dbReference>
<keyword evidence="3 7" id="KW-0479">Metal-binding</keyword>
<keyword evidence="4 8" id="KW-0560">Oxidoreductase</keyword>
<dbReference type="PANTHER" id="PTHR24300">
    <property type="entry name" value="CYTOCHROME P450 508A4-RELATED"/>
    <property type="match status" value="1"/>
</dbReference>